<evidence type="ECO:0000313" key="2">
    <source>
        <dbReference type="Proteomes" id="UP000230344"/>
    </source>
</evidence>
<dbReference type="EMBL" id="PFLH01000083">
    <property type="protein sequence ID" value="PIY70674.1"/>
    <property type="molecule type" value="Genomic_DNA"/>
</dbReference>
<comment type="caution">
    <text evidence="1">The sequence shown here is derived from an EMBL/GenBank/DDBJ whole genome shotgun (WGS) entry which is preliminary data.</text>
</comment>
<dbReference type="AlphaFoldDB" id="A0A2M7QED1"/>
<protein>
    <submittedName>
        <fullName evidence="1">Uncharacterized protein</fullName>
    </submittedName>
</protein>
<proteinExistence type="predicted"/>
<evidence type="ECO:0000313" key="1">
    <source>
        <dbReference type="EMBL" id="PIY70674.1"/>
    </source>
</evidence>
<accession>A0A2M7QED1</accession>
<dbReference type="Proteomes" id="UP000230344">
    <property type="component" value="Unassembled WGS sequence"/>
</dbReference>
<gene>
    <name evidence="1" type="ORF">COY88_04345</name>
</gene>
<name>A0A2M7QED1_9BACT</name>
<feature type="non-terminal residue" evidence="1">
    <location>
        <position position="1"/>
    </location>
</feature>
<reference evidence="2" key="1">
    <citation type="submission" date="2017-09" db="EMBL/GenBank/DDBJ databases">
        <title>Depth-based differentiation of microbial function through sediment-hosted aquifers and enrichment of novel symbionts in the deep terrestrial subsurface.</title>
        <authorList>
            <person name="Probst A.J."/>
            <person name="Ladd B."/>
            <person name="Jarett J.K."/>
            <person name="Geller-Mcgrath D.E."/>
            <person name="Sieber C.M.K."/>
            <person name="Emerson J.B."/>
            <person name="Anantharaman K."/>
            <person name="Thomas B.C."/>
            <person name="Malmstrom R."/>
            <person name="Stieglmeier M."/>
            <person name="Klingl A."/>
            <person name="Woyke T."/>
            <person name="Ryan C.M."/>
            <person name="Banfield J.F."/>
        </authorList>
    </citation>
    <scope>NUCLEOTIDE SEQUENCE [LARGE SCALE GENOMIC DNA]</scope>
</reference>
<organism evidence="1 2">
    <name type="scientific">Candidatus Roizmanbacteria bacterium CG_4_10_14_0_8_um_filter_35_28</name>
    <dbReference type="NCBI Taxonomy" id="1974827"/>
    <lineage>
        <taxon>Bacteria</taxon>
        <taxon>Candidatus Roizmaniibacteriota</taxon>
    </lineage>
</organism>
<sequence length="65" mass="7713">AEAGDTEEEVEKSNISNYKMADYVIIDKQEVKDSLPNKFYQKLNQDKDYKMIFSDDKKIEVYKKI</sequence>